<dbReference type="Proteomes" id="UP000256379">
    <property type="component" value="Unassembled WGS sequence"/>
</dbReference>
<organism evidence="1 2">
    <name type="scientific">Helicobacter didelphidarum</name>
    <dbReference type="NCBI Taxonomy" id="2040648"/>
    <lineage>
        <taxon>Bacteria</taxon>
        <taxon>Pseudomonadati</taxon>
        <taxon>Campylobacterota</taxon>
        <taxon>Epsilonproteobacteria</taxon>
        <taxon>Campylobacterales</taxon>
        <taxon>Helicobacteraceae</taxon>
        <taxon>Helicobacter</taxon>
    </lineage>
</organism>
<evidence type="ECO:0000313" key="2">
    <source>
        <dbReference type="Proteomes" id="UP000256379"/>
    </source>
</evidence>
<feature type="non-terminal residue" evidence="1">
    <location>
        <position position="1"/>
    </location>
</feature>
<dbReference type="AlphaFoldDB" id="A0A3D8I1R5"/>
<protein>
    <submittedName>
        <fullName evidence="1">Uncharacterized protein</fullName>
    </submittedName>
</protein>
<reference evidence="1 2" key="1">
    <citation type="submission" date="2018-04" db="EMBL/GenBank/DDBJ databases">
        <title>Novel Campyloabacter and Helicobacter Species and Strains.</title>
        <authorList>
            <person name="Mannion A.J."/>
            <person name="Shen Z."/>
            <person name="Fox J.G."/>
        </authorList>
    </citation>
    <scope>NUCLEOTIDE SEQUENCE [LARGE SCALE GENOMIC DNA]</scope>
    <source>
        <strain evidence="1 2">MIT 17-337</strain>
    </source>
</reference>
<gene>
    <name evidence="1" type="ORF">CQA53_11675</name>
</gene>
<name>A0A3D8I1R5_9HELI</name>
<comment type="caution">
    <text evidence="1">The sequence shown here is derived from an EMBL/GenBank/DDBJ whole genome shotgun (WGS) entry which is preliminary data.</text>
</comment>
<dbReference type="EMBL" id="NXLQ01000158">
    <property type="protein sequence ID" value="RDU59035.1"/>
    <property type="molecule type" value="Genomic_DNA"/>
</dbReference>
<evidence type="ECO:0000313" key="1">
    <source>
        <dbReference type="EMBL" id="RDU59035.1"/>
    </source>
</evidence>
<accession>A0A3D8I1R5</accession>
<sequence length="92" mass="10847">KQINSRIKEEVVHTLVYTDSNGVNHTIFYLRGFIYTEYGLWLHGDEGGGFHWDIERELYLRNKDQKFVVKDGKVVKKFISNAKGDKWVEVEN</sequence>
<keyword evidence="2" id="KW-1185">Reference proteome</keyword>
<proteinExistence type="predicted"/>